<evidence type="ECO:0000313" key="2">
    <source>
        <dbReference type="Proteomes" id="UP000247612"/>
    </source>
</evidence>
<dbReference type="OrthoDB" id="1837370at2"/>
<accession>A0A318L4U1</accession>
<name>A0A318L4U1_9FIRM</name>
<dbReference type="EMBL" id="QJKH01000014">
    <property type="protein sequence ID" value="PXX76186.1"/>
    <property type="molecule type" value="Genomic_DNA"/>
</dbReference>
<protein>
    <submittedName>
        <fullName evidence="1">Uncharacterized protein</fullName>
    </submittedName>
</protein>
<comment type="caution">
    <text evidence="1">The sequence shown here is derived from an EMBL/GenBank/DDBJ whole genome shotgun (WGS) entry which is preliminary data.</text>
</comment>
<dbReference type="RefSeq" id="WP_022938130.1">
    <property type="nucleotide sequence ID" value="NZ_CABKRQ010000004.1"/>
</dbReference>
<evidence type="ECO:0000313" key="1">
    <source>
        <dbReference type="EMBL" id="PXX76186.1"/>
    </source>
</evidence>
<organism evidence="1 2">
    <name type="scientific">Dielma fastidiosa</name>
    <dbReference type="NCBI Taxonomy" id="1034346"/>
    <lineage>
        <taxon>Bacteria</taxon>
        <taxon>Bacillati</taxon>
        <taxon>Bacillota</taxon>
        <taxon>Erysipelotrichia</taxon>
        <taxon>Erysipelotrichales</taxon>
        <taxon>Erysipelotrichaceae</taxon>
        <taxon>Dielma</taxon>
    </lineage>
</organism>
<proteinExistence type="predicted"/>
<dbReference type="STRING" id="1034346.GCA_000313565_01826"/>
<gene>
    <name evidence="1" type="ORF">DES51_11441</name>
</gene>
<dbReference type="Proteomes" id="UP000247612">
    <property type="component" value="Unassembled WGS sequence"/>
</dbReference>
<dbReference type="AlphaFoldDB" id="A0A318L4U1"/>
<keyword evidence="2" id="KW-1185">Reference proteome</keyword>
<sequence>MHKKNIALEFEIDLPAYDCTDGAQEELIALLLTISSELSMNPTIYTNENNLWIYYGHSYFQCEILLNDLLYSIAYISHKYPISIYGCANGIETAQIILEVGNDKVKVQKLNVSGQDFSELYDLCLRISCPDQEQLKMLSDILQGIDYRHDFLLIKRNAFTNQSFTHYPDLDKNTYFRYLPLRPIDELDLDRFSYTLKQQVDLWLLLLIDGVSAVEFSVLMNKLEMGCLNSFFTWELSLRFALQQANIKITYDDNGFIMQDRNGKRILYDYVHGSPAQQLLLKIIFPAPPLHR</sequence>
<reference evidence="1 2" key="1">
    <citation type="submission" date="2018-05" db="EMBL/GenBank/DDBJ databases">
        <title>Genomic Encyclopedia of Type Strains, Phase IV (KMG-IV): sequencing the most valuable type-strain genomes for metagenomic binning, comparative biology and taxonomic classification.</title>
        <authorList>
            <person name="Goeker M."/>
        </authorList>
    </citation>
    <scope>NUCLEOTIDE SEQUENCE [LARGE SCALE GENOMIC DNA]</scope>
    <source>
        <strain evidence="1 2">JC118</strain>
    </source>
</reference>